<dbReference type="GO" id="GO:0016757">
    <property type="term" value="F:glycosyltransferase activity"/>
    <property type="evidence" value="ECO:0007669"/>
    <property type="project" value="InterPro"/>
</dbReference>
<keyword evidence="4" id="KW-1185">Reference proteome</keyword>
<gene>
    <name evidence="3" type="ORF">ANBU17_25610</name>
</gene>
<dbReference type="PANTHER" id="PTHR12526">
    <property type="entry name" value="GLYCOSYLTRANSFERASE"/>
    <property type="match status" value="1"/>
</dbReference>
<dbReference type="Proteomes" id="UP000613208">
    <property type="component" value="Unassembled WGS sequence"/>
</dbReference>
<evidence type="ECO:0000259" key="2">
    <source>
        <dbReference type="Pfam" id="PF13439"/>
    </source>
</evidence>
<sequence length="370" mass="41881">MTKVLFLIHDLGHGGAEKVLVNLVNNMNPKKFDITVMTLFDVGVNRQFLAPHVTYKSCFSKMPPGNSKMMKVLTPEQLHNWLIKEHYDIEVAYLEGPSARVISGCRDNNTKLVCWIHIEQKTTDRAAASFRSKREAEGCYNRFDKIITVSETVKSDFTSLLSIQKPVEVLYNTNETEKIIELSKENVENNLFRADTFNIIGVGKLLKSKGFDRLFRIQKKLLEEGYNVNVYILGEGPEFTALKRDAKENGMEKRFILLGYQTNPYKFVSKSDLFVCASFAEGFSTAATEALVVGTPVCTVEVSGMKEMLGNNTYGLITENDDKALYQGIKSLMDDDSLLEYYRKQAVVRGKMFSTEKTVKAVENMLFSLK</sequence>
<name>A0A916VDE8_9FIRM</name>
<feature type="domain" description="Glycosyl transferase family 1" evidence="1">
    <location>
        <begin position="186"/>
        <end position="346"/>
    </location>
</feature>
<keyword evidence="3" id="KW-0808">Transferase</keyword>
<organism evidence="3 4">
    <name type="scientific">Anaerostipes butyraticus</name>
    <dbReference type="NCBI Taxonomy" id="645466"/>
    <lineage>
        <taxon>Bacteria</taxon>
        <taxon>Bacillati</taxon>
        <taxon>Bacillota</taxon>
        <taxon>Clostridia</taxon>
        <taxon>Lachnospirales</taxon>
        <taxon>Lachnospiraceae</taxon>
        <taxon>Anaerostipes</taxon>
    </lineage>
</organism>
<accession>A0A916VDE8</accession>
<evidence type="ECO:0000259" key="1">
    <source>
        <dbReference type="Pfam" id="PF00534"/>
    </source>
</evidence>
<dbReference type="AlphaFoldDB" id="A0A916VDE8"/>
<proteinExistence type="predicted"/>
<dbReference type="Gene3D" id="3.40.50.2000">
    <property type="entry name" value="Glycogen Phosphorylase B"/>
    <property type="match status" value="2"/>
</dbReference>
<feature type="domain" description="Glycosyltransferase subfamily 4-like N-terminal" evidence="2">
    <location>
        <begin position="14"/>
        <end position="173"/>
    </location>
</feature>
<dbReference type="Pfam" id="PF13439">
    <property type="entry name" value="Glyco_transf_4"/>
    <property type="match status" value="1"/>
</dbReference>
<dbReference type="PANTHER" id="PTHR12526:SF630">
    <property type="entry name" value="GLYCOSYLTRANSFERASE"/>
    <property type="match status" value="1"/>
</dbReference>
<reference evidence="3" key="1">
    <citation type="submission" date="2020-06" db="EMBL/GenBank/DDBJ databases">
        <title>Characterization of fructooligosaccharide metabolism and fructooligosaccharide-degrading enzymes in human commensal butyrate producers.</title>
        <authorList>
            <person name="Tanno H."/>
            <person name="Fujii T."/>
            <person name="Hirano K."/>
            <person name="Maeno S."/>
            <person name="Tonozuka T."/>
            <person name="Sakamoto M."/>
            <person name="Ohkuma M."/>
            <person name="Tochio T."/>
            <person name="Endo A."/>
        </authorList>
    </citation>
    <scope>NUCLEOTIDE SEQUENCE</scope>
    <source>
        <strain evidence="3">JCM 17466</strain>
    </source>
</reference>
<evidence type="ECO:0000313" key="3">
    <source>
        <dbReference type="EMBL" id="GFO86214.1"/>
    </source>
</evidence>
<protein>
    <submittedName>
        <fullName evidence="3">Glycosyl transferase</fullName>
    </submittedName>
</protein>
<comment type="caution">
    <text evidence="3">The sequence shown here is derived from an EMBL/GenBank/DDBJ whole genome shotgun (WGS) entry which is preliminary data.</text>
</comment>
<dbReference type="Pfam" id="PF00534">
    <property type="entry name" value="Glycos_transf_1"/>
    <property type="match status" value="1"/>
</dbReference>
<dbReference type="CDD" id="cd03811">
    <property type="entry name" value="GT4_GT28_WabH-like"/>
    <property type="match status" value="1"/>
</dbReference>
<dbReference type="SUPFAM" id="SSF53756">
    <property type="entry name" value="UDP-Glycosyltransferase/glycogen phosphorylase"/>
    <property type="match status" value="1"/>
</dbReference>
<evidence type="ECO:0000313" key="4">
    <source>
        <dbReference type="Proteomes" id="UP000613208"/>
    </source>
</evidence>
<dbReference type="InterPro" id="IPR001296">
    <property type="entry name" value="Glyco_trans_1"/>
</dbReference>
<dbReference type="RefSeq" id="WP_201311879.1">
    <property type="nucleotide sequence ID" value="NZ_BLYI01000062.1"/>
</dbReference>
<dbReference type="InterPro" id="IPR028098">
    <property type="entry name" value="Glyco_trans_4-like_N"/>
</dbReference>
<dbReference type="EMBL" id="BLYI01000062">
    <property type="protein sequence ID" value="GFO86214.1"/>
    <property type="molecule type" value="Genomic_DNA"/>
</dbReference>